<organism evidence="2 3">
    <name type="scientific">Ornithinibacillus caprae</name>
    <dbReference type="NCBI Taxonomy" id="2678566"/>
    <lineage>
        <taxon>Bacteria</taxon>
        <taxon>Bacillati</taxon>
        <taxon>Bacillota</taxon>
        <taxon>Bacilli</taxon>
        <taxon>Bacillales</taxon>
        <taxon>Bacillaceae</taxon>
        <taxon>Ornithinibacillus</taxon>
    </lineage>
</organism>
<accession>A0A6N8FDC3</accession>
<evidence type="ECO:0000313" key="3">
    <source>
        <dbReference type="Proteomes" id="UP000469125"/>
    </source>
</evidence>
<dbReference type="RefSeq" id="WP_155667322.1">
    <property type="nucleotide sequence ID" value="NZ_WOCA01000002.1"/>
</dbReference>
<feature type="transmembrane region" description="Helical" evidence="1">
    <location>
        <begin position="29"/>
        <end position="47"/>
    </location>
</feature>
<keyword evidence="1" id="KW-1133">Transmembrane helix</keyword>
<dbReference type="EMBL" id="WOCA01000002">
    <property type="protein sequence ID" value="MUK87543.1"/>
    <property type="molecule type" value="Genomic_DNA"/>
</dbReference>
<feature type="transmembrane region" description="Helical" evidence="1">
    <location>
        <begin position="117"/>
        <end position="135"/>
    </location>
</feature>
<keyword evidence="1" id="KW-0472">Membrane</keyword>
<comment type="caution">
    <text evidence="2">The sequence shown here is derived from an EMBL/GenBank/DDBJ whole genome shotgun (WGS) entry which is preliminary data.</text>
</comment>
<keyword evidence="3" id="KW-1185">Reference proteome</keyword>
<keyword evidence="1" id="KW-0812">Transmembrane</keyword>
<dbReference type="Proteomes" id="UP000469125">
    <property type="component" value="Unassembled WGS sequence"/>
</dbReference>
<evidence type="ECO:0000313" key="2">
    <source>
        <dbReference type="EMBL" id="MUK87543.1"/>
    </source>
</evidence>
<gene>
    <name evidence="2" type="ORF">GMD78_03895</name>
</gene>
<evidence type="ECO:0000256" key="1">
    <source>
        <dbReference type="SAM" id="Phobius"/>
    </source>
</evidence>
<sequence>MIWTILLGIGVVLLYLAHPWMNINAFRKVIGITLFLEVFYLIGHYIMEWPFPTPNVLLQLFVVSGLGVALGIFFSRLWPLPPHKGFERIFRTFLLVIPALGLGMGLQVFLQGAYATQAIYLIFAMAAWLGSGHFVRNETETKAIPSKQGLEG</sequence>
<proteinExistence type="predicted"/>
<name>A0A6N8FDC3_9BACI</name>
<feature type="transmembrane region" description="Helical" evidence="1">
    <location>
        <begin position="56"/>
        <end position="77"/>
    </location>
</feature>
<feature type="transmembrane region" description="Helical" evidence="1">
    <location>
        <begin position="89"/>
        <end position="110"/>
    </location>
</feature>
<protein>
    <submittedName>
        <fullName evidence="2">Uncharacterized protein</fullName>
    </submittedName>
</protein>
<dbReference type="AlphaFoldDB" id="A0A6N8FDC3"/>
<reference evidence="2 3" key="1">
    <citation type="submission" date="2019-11" db="EMBL/GenBank/DDBJ databases">
        <authorList>
            <person name="Li X."/>
        </authorList>
    </citation>
    <scope>NUCLEOTIDE SEQUENCE [LARGE SCALE GENOMIC DNA]</scope>
    <source>
        <strain evidence="2 3">L9</strain>
    </source>
</reference>